<feature type="domain" description="Peptidase S11 D-alanyl-D-alanine carboxypeptidase A N-terminal" evidence="9">
    <location>
        <begin position="612"/>
        <end position="818"/>
    </location>
</feature>
<dbReference type="PANTHER" id="PTHR21581">
    <property type="entry name" value="D-ALANYL-D-ALANINE CARBOXYPEPTIDASE"/>
    <property type="match status" value="1"/>
</dbReference>
<feature type="compositionally biased region" description="Gly residues" evidence="8">
    <location>
        <begin position="132"/>
        <end position="144"/>
    </location>
</feature>
<dbReference type="InterPro" id="IPR018044">
    <property type="entry name" value="Peptidase_S11"/>
</dbReference>
<feature type="compositionally biased region" description="Acidic residues" evidence="8">
    <location>
        <begin position="246"/>
        <end position="257"/>
    </location>
</feature>
<dbReference type="EMBL" id="JAGINS010000001">
    <property type="protein sequence ID" value="MBP2360773.1"/>
    <property type="molecule type" value="Genomic_DNA"/>
</dbReference>
<evidence type="ECO:0000256" key="4">
    <source>
        <dbReference type="ARBA" id="ARBA00022960"/>
    </source>
</evidence>
<feature type="compositionally biased region" description="Acidic residues" evidence="8">
    <location>
        <begin position="172"/>
        <end position="182"/>
    </location>
</feature>
<comment type="caution">
    <text evidence="10">The sequence shown here is derived from an EMBL/GenBank/DDBJ whole genome shotgun (WGS) entry which is preliminary data.</text>
</comment>
<proteinExistence type="inferred from homology"/>
<evidence type="ECO:0000256" key="5">
    <source>
        <dbReference type="ARBA" id="ARBA00022984"/>
    </source>
</evidence>
<sequence>MSPRRNKEASVAGESPDKSEQRKSSGTAEERDPRFAVFREPVAAAGTGSTTGRTTGTVTDTATAVFRSPLSADPAGDPDEESEDVSADVSREGSVDAESETGADRADTATASGSGPEGPEAPTEGSEAPEGGSTGRGAPGGPAGTAGADEAARGEAGAKPAADAAPAAGADPEVDADADADTGTDAVAAAGPSGASGSDADAAVEGGSGPATASGPNVKGESDEAPDAPDAPETDGDAEGGARAESDDDRDDQDEPGAETADAAGSGDALARATDVDRGATGDDETADGGKTDDGKAAKASDVEESTGPKATAEPADDKAAETKADEPAVAKPVGAKAADTKPGDTKPGGPAGGKPVGSSDAPRVPKTRTETSAGEPAAEVAATPTAETAPEAAAEDSEPTGDKRGVDQPTTAFKALAPKRVDQPTTALKLPPREPERKSDPETPAERTSTFVPLRSDDIRPAPKAGEAAGASASPVGPTVTPDITAKPGAPKTSATPAAGLVEAERTRQQPMPPKPPLDLLAELTNTPPPRQTPVRTVFRRVKIWTPLVLLLVVVFAIAQAVRPLPEPALVLSADPTYTFGGEKLDMPWPAEGQGAVEVEGVGTIGSYGTEKSAPIASVAKIMTAYVILQGHPITGKQDGEEIVVDETAGEEANRPDESTAPIKEGQKYTQRQMLQLLMIPSGNNVARLLARWDAKTVDAFVGKMNAAAKDLGMTKSVYTDPSGLEATTRSTPADQLKLAKAVTRNDVFREIVNMPQADIPGIGKTIYNNNVILLEDGVNGIKTGSSTPAGGNLVWTADTVIDGKNRRIIGAVMGADLDGTLDAKLQRAIQNSLKLIKAAQKGVESATVVKKGQVVGYVDNGLGGRTPVVSTKDLKAVGWGGLEVDLKMTDGGTTPAQAAEAGTVVGEVTVGTGTGKVSAPVALRSEMTEPAFGDKLTRIT</sequence>
<evidence type="ECO:0000259" key="9">
    <source>
        <dbReference type="Pfam" id="PF00768"/>
    </source>
</evidence>
<evidence type="ECO:0000256" key="1">
    <source>
        <dbReference type="ARBA" id="ARBA00007164"/>
    </source>
</evidence>
<keyword evidence="4" id="KW-0133">Cell shape</keyword>
<reference evidence="10 11" key="1">
    <citation type="submission" date="2021-03" db="EMBL/GenBank/DDBJ databases">
        <title>Sequencing the genomes of 1000 actinobacteria strains.</title>
        <authorList>
            <person name="Klenk H.-P."/>
        </authorList>
    </citation>
    <scope>NUCLEOTIDE SEQUENCE [LARGE SCALE GENOMIC DNA]</scope>
    <source>
        <strain evidence="10 11">DSM 40843</strain>
    </source>
</reference>
<evidence type="ECO:0000256" key="3">
    <source>
        <dbReference type="ARBA" id="ARBA00022801"/>
    </source>
</evidence>
<keyword evidence="11" id="KW-1185">Reference proteome</keyword>
<dbReference type="SUPFAM" id="SSF56601">
    <property type="entry name" value="beta-lactamase/transpeptidase-like"/>
    <property type="match status" value="1"/>
</dbReference>
<feature type="compositionally biased region" description="Basic and acidic residues" evidence="8">
    <location>
        <begin position="288"/>
        <end position="302"/>
    </location>
</feature>
<name>A0ABS4VAB5_9ACTN</name>
<keyword evidence="5" id="KW-0573">Peptidoglycan synthesis</keyword>
<gene>
    <name evidence="10" type="ORF">JOF59_003173</name>
</gene>
<dbReference type="RefSeq" id="WP_209470298.1">
    <property type="nucleotide sequence ID" value="NZ_BMWJ01000008.1"/>
</dbReference>
<accession>A0ABS4VAB5</accession>
<feature type="compositionally biased region" description="Basic and acidic residues" evidence="8">
    <location>
        <begin position="432"/>
        <end position="446"/>
    </location>
</feature>
<evidence type="ECO:0000256" key="7">
    <source>
        <dbReference type="RuleBase" id="RU004016"/>
    </source>
</evidence>
<keyword evidence="10" id="KW-0121">Carboxypeptidase</keyword>
<evidence type="ECO:0000256" key="6">
    <source>
        <dbReference type="ARBA" id="ARBA00023316"/>
    </source>
</evidence>
<feature type="compositionally biased region" description="Low complexity" evidence="8">
    <location>
        <begin position="463"/>
        <end position="479"/>
    </location>
</feature>
<dbReference type="PANTHER" id="PTHR21581:SF33">
    <property type="entry name" value="D-ALANYL-D-ALANINE CARBOXYPEPTIDASE DACB"/>
    <property type="match status" value="1"/>
</dbReference>
<feature type="compositionally biased region" description="Acidic residues" evidence="8">
    <location>
        <begin position="223"/>
        <end position="238"/>
    </location>
</feature>
<feature type="compositionally biased region" description="Basic and acidic residues" evidence="8">
    <location>
        <begin position="316"/>
        <end position="329"/>
    </location>
</feature>
<keyword evidence="6" id="KW-0961">Cell wall biogenesis/degradation</keyword>
<feature type="compositionally biased region" description="Acidic residues" evidence="8">
    <location>
        <begin position="76"/>
        <end position="86"/>
    </location>
</feature>
<organism evidence="10 11">
    <name type="scientific">Streptomyces clavifer</name>
    <dbReference type="NCBI Taxonomy" id="68188"/>
    <lineage>
        <taxon>Bacteria</taxon>
        <taxon>Bacillati</taxon>
        <taxon>Actinomycetota</taxon>
        <taxon>Actinomycetes</taxon>
        <taxon>Kitasatosporales</taxon>
        <taxon>Streptomycetaceae</taxon>
        <taxon>Streptomyces</taxon>
    </lineage>
</organism>
<dbReference type="Gene3D" id="3.40.710.10">
    <property type="entry name" value="DD-peptidase/beta-lactamase superfamily"/>
    <property type="match status" value="1"/>
</dbReference>
<evidence type="ECO:0000256" key="8">
    <source>
        <dbReference type="SAM" id="MobiDB-lite"/>
    </source>
</evidence>
<comment type="similarity">
    <text evidence="1 7">Belongs to the peptidase S11 family.</text>
</comment>
<feature type="compositionally biased region" description="Low complexity" evidence="8">
    <location>
        <begin position="183"/>
        <end position="205"/>
    </location>
</feature>
<dbReference type="GO" id="GO:0004180">
    <property type="term" value="F:carboxypeptidase activity"/>
    <property type="evidence" value="ECO:0007669"/>
    <property type="project" value="UniProtKB-KW"/>
</dbReference>
<evidence type="ECO:0000313" key="11">
    <source>
        <dbReference type="Proteomes" id="UP001519311"/>
    </source>
</evidence>
<keyword evidence="10" id="KW-0645">Protease</keyword>
<feature type="compositionally biased region" description="Low complexity" evidence="8">
    <location>
        <begin position="42"/>
        <end position="65"/>
    </location>
</feature>
<dbReference type="Proteomes" id="UP001519311">
    <property type="component" value="Unassembled WGS sequence"/>
</dbReference>
<keyword evidence="2" id="KW-0732">Signal</keyword>
<feature type="compositionally biased region" description="Low complexity" evidence="8">
    <location>
        <begin position="374"/>
        <end position="393"/>
    </location>
</feature>
<dbReference type="InterPro" id="IPR001967">
    <property type="entry name" value="Peptidase_S11_N"/>
</dbReference>
<dbReference type="InterPro" id="IPR012338">
    <property type="entry name" value="Beta-lactam/transpept-like"/>
</dbReference>
<dbReference type="Pfam" id="PF00768">
    <property type="entry name" value="Peptidase_S11"/>
    <property type="match status" value="1"/>
</dbReference>
<dbReference type="PRINTS" id="PR00725">
    <property type="entry name" value="DADACBPTASE1"/>
</dbReference>
<protein>
    <submittedName>
        <fullName evidence="10">D-alanyl-D-alanine carboxypeptidase</fullName>
    </submittedName>
</protein>
<keyword evidence="3" id="KW-0378">Hydrolase</keyword>
<evidence type="ECO:0000256" key="2">
    <source>
        <dbReference type="ARBA" id="ARBA00022729"/>
    </source>
</evidence>
<feature type="compositionally biased region" description="Low complexity" evidence="8">
    <location>
        <begin position="145"/>
        <end position="171"/>
    </location>
</feature>
<feature type="region of interest" description="Disordered" evidence="8">
    <location>
        <begin position="1"/>
        <end position="499"/>
    </location>
</feature>
<feature type="compositionally biased region" description="Basic and acidic residues" evidence="8">
    <location>
        <begin position="15"/>
        <end position="34"/>
    </location>
</feature>
<evidence type="ECO:0000313" key="10">
    <source>
        <dbReference type="EMBL" id="MBP2360773.1"/>
    </source>
</evidence>